<dbReference type="Proteomes" id="UP000006322">
    <property type="component" value="Unassembled WGS sequence"/>
</dbReference>
<evidence type="ECO:0008006" key="4">
    <source>
        <dbReference type="Google" id="ProtNLM"/>
    </source>
</evidence>
<dbReference type="SUPFAM" id="SSF50952">
    <property type="entry name" value="Soluble quinoprotein glucose dehydrogenase"/>
    <property type="match status" value="1"/>
</dbReference>
<keyword evidence="3" id="KW-1185">Reference proteome</keyword>
<reference evidence="3" key="1">
    <citation type="journal article" date="2014" name="Environ. Microbiol.">
        <title>Comparative genomics of the marine bacterial genus Glaciecola reveals the high degree of genomic diversity and genomic characteristic for cold adaptation.</title>
        <authorList>
            <person name="Qin Q.L."/>
            <person name="Xie B.B."/>
            <person name="Yu Y."/>
            <person name="Shu Y.L."/>
            <person name="Rong J.C."/>
            <person name="Zhang Y.J."/>
            <person name="Zhao D.L."/>
            <person name="Chen X.L."/>
            <person name="Zhang X.Y."/>
            <person name="Chen B."/>
            <person name="Zhou B.C."/>
            <person name="Zhang Y.Z."/>
        </authorList>
    </citation>
    <scope>NUCLEOTIDE SEQUENCE [LARGE SCALE GENOMIC DNA]</scope>
    <source>
        <strain evidence="3">LMG 21857</strain>
    </source>
</reference>
<keyword evidence="1" id="KW-1133">Transmembrane helix</keyword>
<dbReference type="EMBL" id="BAER01000032">
    <property type="protein sequence ID" value="GAC32158.1"/>
    <property type="molecule type" value="Genomic_DNA"/>
</dbReference>
<protein>
    <recommendedName>
        <fullName evidence="4">SMP-30/Gluconolactonase/LRE-like region domain-containing protein</fullName>
    </recommendedName>
</protein>
<sequence>MDANGQLLESSRVNVDLGPFGAISSADFTNDGNLVVLGTQSRFPDPADRFVVTLSTDGQTEYSRFQTDQYFGGTSGIAFNPFDESIILSTGRVGVQSVFREVAKDGTLIDSLFNDPALLPNDIAFDAASGNLFATRENKPLLDEYRRDENGYTIVRSYDLTDAGLSRRPLALGIAPSNGLFYVQDNNQRIVSFNTSDLAIIAVSAPATWGFILVCLVFIMIRRKGNMNQ</sequence>
<gene>
    <name evidence="2" type="ORF">GPLA_1243</name>
</gene>
<comment type="caution">
    <text evidence="2">The sequence shown here is derived from an EMBL/GenBank/DDBJ whole genome shotgun (WGS) entry which is preliminary data.</text>
</comment>
<dbReference type="InterPro" id="IPR011042">
    <property type="entry name" value="6-blade_b-propeller_TolB-like"/>
</dbReference>
<organism evidence="2 3">
    <name type="scientific">Paraglaciecola polaris LMG 21857</name>
    <dbReference type="NCBI Taxonomy" id="1129793"/>
    <lineage>
        <taxon>Bacteria</taxon>
        <taxon>Pseudomonadati</taxon>
        <taxon>Pseudomonadota</taxon>
        <taxon>Gammaproteobacteria</taxon>
        <taxon>Alteromonadales</taxon>
        <taxon>Alteromonadaceae</taxon>
        <taxon>Paraglaciecola</taxon>
    </lineage>
</organism>
<dbReference type="AlphaFoldDB" id="K6ZTK4"/>
<evidence type="ECO:0000313" key="3">
    <source>
        <dbReference type="Proteomes" id="UP000006322"/>
    </source>
</evidence>
<evidence type="ECO:0000313" key="2">
    <source>
        <dbReference type="EMBL" id="GAC32158.1"/>
    </source>
</evidence>
<name>K6ZTK4_9ALTE</name>
<dbReference type="InterPro" id="IPR011041">
    <property type="entry name" value="Quinoprot_gluc/sorb_DH_b-prop"/>
</dbReference>
<keyword evidence="1" id="KW-0472">Membrane</keyword>
<proteinExistence type="predicted"/>
<dbReference type="Gene3D" id="2.120.10.30">
    <property type="entry name" value="TolB, C-terminal domain"/>
    <property type="match status" value="1"/>
</dbReference>
<evidence type="ECO:0000256" key="1">
    <source>
        <dbReference type="SAM" id="Phobius"/>
    </source>
</evidence>
<feature type="transmembrane region" description="Helical" evidence="1">
    <location>
        <begin position="198"/>
        <end position="221"/>
    </location>
</feature>
<accession>K6ZTK4</accession>
<keyword evidence="1" id="KW-0812">Transmembrane</keyword>